<evidence type="ECO:0000313" key="3">
    <source>
        <dbReference type="Proteomes" id="UP000823775"/>
    </source>
</evidence>
<name>A0ABS8TEN6_DATST</name>
<feature type="domain" description="Putative plant transposon protein" evidence="1">
    <location>
        <begin position="3"/>
        <end position="162"/>
    </location>
</feature>
<protein>
    <recommendedName>
        <fullName evidence="1">Putative plant transposon protein domain-containing protein</fullName>
    </recommendedName>
</protein>
<keyword evidence="3" id="KW-1185">Reference proteome</keyword>
<comment type="caution">
    <text evidence="2">The sequence shown here is derived from an EMBL/GenBank/DDBJ whole genome shotgun (WGS) entry which is preliminary data.</text>
</comment>
<dbReference type="EMBL" id="JACEIK010001421">
    <property type="protein sequence ID" value="MCD7469276.1"/>
    <property type="molecule type" value="Genomic_DNA"/>
</dbReference>
<evidence type="ECO:0000313" key="2">
    <source>
        <dbReference type="EMBL" id="MCD7469276.1"/>
    </source>
</evidence>
<sequence>MYWMAKTPGKNNMEMVREFYANCYCTLEKKDSSKKAIKKEPMLDSIKVRSIPVDISERTITRVLMGGEFTLSYRTIEYDYLMEAMKGIRKLRTEDKSWWSIVRHRLAPTVNDNVFITERAALVACIMSEYPMNIPRIIATEIREREVKEHTTLPFSSLIYQL</sequence>
<dbReference type="InterPro" id="IPR046796">
    <property type="entry name" value="Transposase_32_dom"/>
</dbReference>
<proteinExistence type="predicted"/>
<organism evidence="2 3">
    <name type="scientific">Datura stramonium</name>
    <name type="common">Jimsonweed</name>
    <name type="synonym">Common thornapple</name>
    <dbReference type="NCBI Taxonomy" id="4076"/>
    <lineage>
        <taxon>Eukaryota</taxon>
        <taxon>Viridiplantae</taxon>
        <taxon>Streptophyta</taxon>
        <taxon>Embryophyta</taxon>
        <taxon>Tracheophyta</taxon>
        <taxon>Spermatophyta</taxon>
        <taxon>Magnoliopsida</taxon>
        <taxon>eudicotyledons</taxon>
        <taxon>Gunneridae</taxon>
        <taxon>Pentapetalae</taxon>
        <taxon>asterids</taxon>
        <taxon>lamiids</taxon>
        <taxon>Solanales</taxon>
        <taxon>Solanaceae</taxon>
        <taxon>Solanoideae</taxon>
        <taxon>Datureae</taxon>
        <taxon>Datura</taxon>
    </lineage>
</organism>
<gene>
    <name evidence="2" type="ORF">HAX54_008202</name>
</gene>
<evidence type="ECO:0000259" key="1">
    <source>
        <dbReference type="Pfam" id="PF20167"/>
    </source>
</evidence>
<dbReference type="Proteomes" id="UP000823775">
    <property type="component" value="Unassembled WGS sequence"/>
</dbReference>
<accession>A0ABS8TEN6</accession>
<reference evidence="2 3" key="1">
    <citation type="journal article" date="2021" name="BMC Genomics">
        <title>Datura genome reveals duplications of psychoactive alkaloid biosynthetic genes and high mutation rate following tissue culture.</title>
        <authorList>
            <person name="Rajewski A."/>
            <person name="Carter-House D."/>
            <person name="Stajich J."/>
            <person name="Litt A."/>
        </authorList>
    </citation>
    <scope>NUCLEOTIDE SEQUENCE [LARGE SCALE GENOMIC DNA]</scope>
    <source>
        <strain evidence="2">AR-01</strain>
    </source>
</reference>
<dbReference type="Pfam" id="PF20167">
    <property type="entry name" value="Transposase_32"/>
    <property type="match status" value="1"/>
</dbReference>